<evidence type="ECO:0000259" key="8">
    <source>
        <dbReference type="Pfam" id="PF01435"/>
    </source>
</evidence>
<dbReference type="EC" id="3.4.24.-" evidence="10"/>
<protein>
    <submittedName>
        <fullName evidence="10">Metalloprotease LoiP</fullName>
        <ecNumber evidence="10">3.4.24.-</ecNumber>
    </submittedName>
</protein>
<accession>A0A0P1EWC7</accession>
<dbReference type="GO" id="GO:0046872">
    <property type="term" value="F:metal ion binding"/>
    <property type="evidence" value="ECO:0007669"/>
    <property type="project" value="UniProtKB-KW"/>
</dbReference>
<dbReference type="Proteomes" id="UP000051298">
    <property type="component" value="Unassembled WGS sequence"/>
</dbReference>
<dbReference type="GO" id="GO:0051603">
    <property type="term" value="P:proteolysis involved in protein catabolic process"/>
    <property type="evidence" value="ECO:0007669"/>
    <property type="project" value="TreeGrafter"/>
</dbReference>
<comment type="similarity">
    <text evidence="6">Belongs to the peptidase M48 family.</text>
</comment>
<keyword evidence="7" id="KW-0812">Transmembrane</keyword>
<sequence length="382" mass="40218">MNTSQPPSDEHFGDYYDGERALAQRVAVREDHGDYGDVLVLDLPDGQNVVLWPCAAVRTLPDQSNYDTLTIGLDDNTSARLVLRDPVACAMVARACPNLGTPLRPPSKWRQAITAATVGAVSVAALILVVLPMLAGVLAGFTNVRAELKMGETHFELTRSAFSPSNTPLKFCAAPDGVAAMNKITARIADGVALPYPLKVAVLDDRANQIPNAYALPGGYITFFDSLIQLSESPDEVAAVFAHELGHVVLDHSVASVLERMTTFVIVSLLSGDFTGAAGLGAGIISSGYSRAAETEADVYAQERLTDVGLPPAALGSLFARMSEDHPEVTGVLAHLSSHPEMAARIQAAAAADTGTATAPALSDTEWQALRDICSVVSDDAP</sequence>
<feature type="domain" description="Peptidase M48" evidence="8">
    <location>
        <begin position="182"/>
        <end position="350"/>
    </location>
</feature>
<dbReference type="EMBL" id="CYRX01000009">
    <property type="protein sequence ID" value="CUH59289.1"/>
    <property type="molecule type" value="Genomic_DNA"/>
</dbReference>
<evidence type="ECO:0000256" key="7">
    <source>
        <dbReference type="SAM" id="Phobius"/>
    </source>
</evidence>
<dbReference type="InterPro" id="IPR001915">
    <property type="entry name" value="Peptidase_M48"/>
</dbReference>
<dbReference type="GO" id="GO:0016020">
    <property type="term" value="C:membrane"/>
    <property type="evidence" value="ECO:0007669"/>
    <property type="project" value="TreeGrafter"/>
</dbReference>
<dbReference type="RefSeq" id="WP_058122553.1">
    <property type="nucleotide sequence ID" value="NZ_CYRX01000009.1"/>
</dbReference>
<dbReference type="Pfam" id="PF01435">
    <property type="entry name" value="Peptidase_M48"/>
    <property type="match status" value="1"/>
</dbReference>
<feature type="transmembrane region" description="Helical" evidence="7">
    <location>
        <begin position="112"/>
        <end position="141"/>
    </location>
</feature>
<comment type="cofactor">
    <cofactor evidence="6">
        <name>Zn(2+)</name>
        <dbReference type="ChEBI" id="CHEBI:29105"/>
    </cofactor>
    <text evidence="6">Binds 1 zinc ion per subunit.</text>
</comment>
<keyword evidence="7" id="KW-1133">Transmembrane helix</keyword>
<reference evidence="10 11" key="1">
    <citation type="submission" date="2015-09" db="EMBL/GenBank/DDBJ databases">
        <authorList>
            <consortium name="Swine Surveillance"/>
        </authorList>
    </citation>
    <scope>NUCLEOTIDE SEQUENCE [LARGE SCALE GENOMIC DNA]</scope>
    <source>
        <strain evidence="10 11">CECT 5294</strain>
    </source>
</reference>
<dbReference type="eggNOG" id="COG0501">
    <property type="taxonomic scope" value="Bacteria"/>
</dbReference>
<proteinExistence type="inferred from homology"/>
<dbReference type="STRING" id="266809.PM03_06765"/>
<keyword evidence="2" id="KW-0479">Metal-binding</keyword>
<evidence type="ECO:0000256" key="2">
    <source>
        <dbReference type="ARBA" id="ARBA00022723"/>
    </source>
</evidence>
<evidence type="ECO:0000256" key="3">
    <source>
        <dbReference type="ARBA" id="ARBA00022801"/>
    </source>
</evidence>
<dbReference type="InterPro" id="IPR051156">
    <property type="entry name" value="Mito/Outer_Membr_Metalloprot"/>
</dbReference>
<organism evidence="10 11">
    <name type="scientific">Thalassobacter stenotrophicus</name>
    <dbReference type="NCBI Taxonomy" id="266809"/>
    <lineage>
        <taxon>Bacteria</taxon>
        <taxon>Pseudomonadati</taxon>
        <taxon>Pseudomonadota</taxon>
        <taxon>Alphaproteobacteria</taxon>
        <taxon>Rhodobacterales</taxon>
        <taxon>Roseobacteraceae</taxon>
        <taxon>Thalassobacter</taxon>
    </lineage>
</organism>
<evidence type="ECO:0000256" key="6">
    <source>
        <dbReference type="RuleBase" id="RU003983"/>
    </source>
</evidence>
<evidence type="ECO:0000313" key="11">
    <source>
        <dbReference type="Proteomes" id="UP000051298"/>
    </source>
</evidence>
<dbReference type="PANTHER" id="PTHR22726:SF1">
    <property type="entry name" value="METALLOENDOPEPTIDASE OMA1, MITOCHONDRIAL"/>
    <property type="match status" value="1"/>
</dbReference>
<keyword evidence="3 6" id="KW-0378">Hydrolase</keyword>
<keyword evidence="4 6" id="KW-0862">Zinc</keyword>
<feature type="domain" description="DUF7092" evidence="9">
    <location>
        <begin position="13"/>
        <end position="95"/>
    </location>
</feature>
<evidence type="ECO:0000313" key="10">
    <source>
        <dbReference type="EMBL" id="CUH59289.1"/>
    </source>
</evidence>
<keyword evidence="1 6" id="KW-0645">Protease</keyword>
<evidence type="ECO:0000256" key="4">
    <source>
        <dbReference type="ARBA" id="ARBA00022833"/>
    </source>
</evidence>
<gene>
    <name evidence="10" type="primary">loiP_1</name>
    <name evidence="10" type="ORF">THS5294_00573</name>
</gene>
<dbReference type="AlphaFoldDB" id="A0A0P1EWC7"/>
<dbReference type="InterPro" id="IPR055518">
    <property type="entry name" value="DUF7092"/>
</dbReference>
<keyword evidence="5 6" id="KW-0482">Metalloprotease</keyword>
<evidence type="ECO:0000259" key="9">
    <source>
        <dbReference type="Pfam" id="PF23368"/>
    </source>
</evidence>
<dbReference type="GO" id="GO:0004222">
    <property type="term" value="F:metalloendopeptidase activity"/>
    <property type="evidence" value="ECO:0007669"/>
    <property type="project" value="InterPro"/>
</dbReference>
<dbReference type="Gene3D" id="3.30.2010.10">
    <property type="entry name" value="Metalloproteases ('zincins'), catalytic domain"/>
    <property type="match status" value="1"/>
</dbReference>
<dbReference type="PANTHER" id="PTHR22726">
    <property type="entry name" value="METALLOENDOPEPTIDASE OMA1"/>
    <property type="match status" value="1"/>
</dbReference>
<evidence type="ECO:0000256" key="1">
    <source>
        <dbReference type="ARBA" id="ARBA00022670"/>
    </source>
</evidence>
<dbReference type="CDD" id="cd07332">
    <property type="entry name" value="M48C_Oma1_like"/>
    <property type="match status" value="1"/>
</dbReference>
<dbReference type="Pfam" id="PF23368">
    <property type="entry name" value="DUF7092"/>
    <property type="match status" value="1"/>
</dbReference>
<name>A0A0P1EWC7_9RHOB</name>
<keyword evidence="7" id="KW-0472">Membrane</keyword>
<evidence type="ECO:0000256" key="5">
    <source>
        <dbReference type="ARBA" id="ARBA00023049"/>
    </source>
</evidence>